<reference evidence="3 4" key="2">
    <citation type="submission" date="2018-11" db="EMBL/GenBank/DDBJ databases">
        <authorList>
            <consortium name="Pathogen Informatics"/>
        </authorList>
    </citation>
    <scope>NUCLEOTIDE SEQUENCE [LARGE SCALE GENOMIC DNA]</scope>
</reference>
<accession>A0A0R3QID3</accession>
<evidence type="ECO:0000313" key="4">
    <source>
        <dbReference type="Proteomes" id="UP000280834"/>
    </source>
</evidence>
<feature type="region of interest" description="Disordered" evidence="2">
    <location>
        <begin position="1"/>
        <end position="20"/>
    </location>
</feature>
<dbReference type="AlphaFoldDB" id="A0A0R3QID3"/>
<protein>
    <submittedName>
        <fullName evidence="5">Centrosomal protein of 162 kDa</fullName>
    </submittedName>
</protein>
<name>A0A0R3QID3_9BILA</name>
<feature type="compositionally biased region" description="Basic and acidic residues" evidence="2">
    <location>
        <begin position="1"/>
        <end position="17"/>
    </location>
</feature>
<evidence type="ECO:0000256" key="2">
    <source>
        <dbReference type="SAM" id="MobiDB-lite"/>
    </source>
</evidence>
<feature type="coiled-coil region" evidence="1">
    <location>
        <begin position="101"/>
        <end position="131"/>
    </location>
</feature>
<evidence type="ECO:0000313" key="5">
    <source>
        <dbReference type="WBParaSite" id="BTMF_0000616601-mRNA-1"/>
    </source>
</evidence>
<keyword evidence="1" id="KW-0175">Coiled coil</keyword>
<dbReference type="EMBL" id="UZAG01005804">
    <property type="protein sequence ID" value="VDO18059.1"/>
    <property type="molecule type" value="Genomic_DNA"/>
</dbReference>
<dbReference type="STRING" id="42155.A0A0R3QID3"/>
<keyword evidence="4" id="KW-1185">Reference proteome</keyword>
<evidence type="ECO:0000313" key="3">
    <source>
        <dbReference type="EMBL" id="VDO18059.1"/>
    </source>
</evidence>
<proteinExistence type="predicted"/>
<organism evidence="5">
    <name type="scientific">Brugia timori</name>
    <dbReference type="NCBI Taxonomy" id="42155"/>
    <lineage>
        <taxon>Eukaryota</taxon>
        <taxon>Metazoa</taxon>
        <taxon>Ecdysozoa</taxon>
        <taxon>Nematoda</taxon>
        <taxon>Chromadorea</taxon>
        <taxon>Rhabditida</taxon>
        <taxon>Spirurina</taxon>
        <taxon>Spiruromorpha</taxon>
        <taxon>Filarioidea</taxon>
        <taxon>Onchocercidae</taxon>
        <taxon>Brugia</taxon>
    </lineage>
</organism>
<evidence type="ECO:0000256" key="1">
    <source>
        <dbReference type="SAM" id="Coils"/>
    </source>
</evidence>
<gene>
    <name evidence="3" type="ORF">BTMF_LOCUS5415</name>
</gene>
<dbReference type="Proteomes" id="UP000280834">
    <property type="component" value="Unassembled WGS sequence"/>
</dbReference>
<dbReference type="WBParaSite" id="BTMF_0000616601-mRNA-1">
    <property type="protein sequence ID" value="BTMF_0000616601-mRNA-1"/>
    <property type="gene ID" value="BTMF_0000616601"/>
</dbReference>
<reference evidence="5" key="1">
    <citation type="submission" date="2017-02" db="UniProtKB">
        <authorList>
            <consortium name="WormBaseParasite"/>
        </authorList>
    </citation>
    <scope>IDENTIFICATION</scope>
</reference>
<sequence>MRDEFRKLQSVEREHRRMQAKQVAEQQQLLRLRNELNELKKTKVDLTGAPVPKPFDQLKLSHPYTPTLEVDLCVMQVQLMQRIKEEARRAKATELANMKKLAGLEKESRKKDNLIQKLQNKDRQREDFLKRSTDEVNRLRQQVRQVTR</sequence>